<dbReference type="GO" id="GO:0046496">
    <property type="term" value="P:nicotinamide nucleotide metabolic process"/>
    <property type="evidence" value="ECO:0007669"/>
    <property type="project" value="UniProtKB-UniRule"/>
</dbReference>
<evidence type="ECO:0000256" key="12">
    <source>
        <dbReference type="ARBA" id="ARBA00023239"/>
    </source>
</evidence>
<dbReference type="Pfam" id="PF01256">
    <property type="entry name" value="Carb_kinase"/>
    <property type="match status" value="1"/>
</dbReference>
<dbReference type="PANTHER" id="PTHR12592:SF0">
    <property type="entry name" value="ATP-DEPENDENT (S)-NAD(P)H-HYDRATE DEHYDRATASE"/>
    <property type="match status" value="1"/>
</dbReference>
<evidence type="ECO:0000256" key="9">
    <source>
        <dbReference type="ARBA" id="ARBA00022958"/>
    </source>
</evidence>
<dbReference type="RefSeq" id="WP_186915161.1">
    <property type="nucleotide sequence ID" value="NZ_JACOFZ010000001.1"/>
</dbReference>
<feature type="binding site" evidence="18">
    <location>
        <begin position="63"/>
        <end position="67"/>
    </location>
    <ligand>
        <name>(6S)-NADPHX</name>
        <dbReference type="ChEBI" id="CHEBI:64076"/>
    </ligand>
</feature>
<dbReference type="Gene3D" id="3.40.1190.20">
    <property type="match status" value="1"/>
</dbReference>
<evidence type="ECO:0000256" key="1">
    <source>
        <dbReference type="ARBA" id="ARBA00000013"/>
    </source>
</evidence>
<keyword evidence="10 17" id="KW-0520">NAD</keyword>
<comment type="catalytic activity">
    <reaction evidence="15 17 19">
        <text>(6S)-NADHX + ADP = AMP + phosphate + NADH + H(+)</text>
        <dbReference type="Rhea" id="RHEA:32223"/>
        <dbReference type="ChEBI" id="CHEBI:15378"/>
        <dbReference type="ChEBI" id="CHEBI:43474"/>
        <dbReference type="ChEBI" id="CHEBI:57945"/>
        <dbReference type="ChEBI" id="CHEBI:64074"/>
        <dbReference type="ChEBI" id="CHEBI:456215"/>
        <dbReference type="ChEBI" id="CHEBI:456216"/>
        <dbReference type="EC" id="4.2.1.136"/>
    </reaction>
</comment>
<feature type="binding site" evidence="17">
    <location>
        <begin position="428"/>
        <end position="432"/>
    </location>
    <ligand>
        <name>AMP</name>
        <dbReference type="ChEBI" id="CHEBI:456215"/>
    </ligand>
</feature>
<evidence type="ECO:0000256" key="17">
    <source>
        <dbReference type="HAMAP-Rule" id="MF_01965"/>
    </source>
</evidence>
<gene>
    <name evidence="17" type="primary">nnrD</name>
    <name evidence="18" type="synonym">nnrE</name>
    <name evidence="22" type="ORF">H8K36_02925</name>
</gene>
<keyword evidence="5 18" id="KW-0479">Metal-binding</keyword>
<dbReference type="InterPro" id="IPR036652">
    <property type="entry name" value="YjeF_N_dom_sf"/>
</dbReference>
<evidence type="ECO:0000256" key="14">
    <source>
        <dbReference type="ARBA" id="ARBA00025153"/>
    </source>
</evidence>
<feature type="binding site" evidence="17">
    <location>
        <position position="391"/>
    </location>
    <ligand>
        <name>(6S)-NADPHX</name>
        <dbReference type="ChEBI" id="CHEBI:64076"/>
    </ligand>
</feature>
<evidence type="ECO:0000256" key="13">
    <source>
        <dbReference type="ARBA" id="ARBA00023268"/>
    </source>
</evidence>
<feature type="binding site" evidence="18">
    <location>
        <position position="167"/>
    </location>
    <ligand>
        <name>(6S)-NADPHX</name>
        <dbReference type="ChEBI" id="CHEBI:64076"/>
    </ligand>
</feature>
<dbReference type="HAMAP" id="MF_01966">
    <property type="entry name" value="NADHX_epimerase"/>
    <property type="match status" value="1"/>
</dbReference>
<comment type="similarity">
    <text evidence="18">Belongs to the NnrE/AIBP family.</text>
</comment>
<dbReference type="InterPro" id="IPR000631">
    <property type="entry name" value="CARKD"/>
</dbReference>
<dbReference type="GO" id="GO:0052855">
    <property type="term" value="F:ADP-dependent NAD(P)H-hydrate dehydratase activity"/>
    <property type="evidence" value="ECO:0007669"/>
    <property type="project" value="UniProtKB-UniRule"/>
</dbReference>
<evidence type="ECO:0000259" key="21">
    <source>
        <dbReference type="PROSITE" id="PS51385"/>
    </source>
</evidence>
<evidence type="ECO:0000256" key="11">
    <source>
        <dbReference type="ARBA" id="ARBA00023235"/>
    </source>
</evidence>
<evidence type="ECO:0000256" key="10">
    <source>
        <dbReference type="ARBA" id="ARBA00023027"/>
    </source>
</evidence>
<dbReference type="PANTHER" id="PTHR12592">
    <property type="entry name" value="ATP-DEPENDENT (S)-NAD(P)H-HYDRATE DEHYDRATASE FAMILY MEMBER"/>
    <property type="match status" value="1"/>
</dbReference>
<dbReference type="PIRSF" id="PIRSF017184">
    <property type="entry name" value="Nnr"/>
    <property type="match status" value="1"/>
</dbReference>
<evidence type="ECO:0000256" key="8">
    <source>
        <dbReference type="ARBA" id="ARBA00022857"/>
    </source>
</evidence>
<evidence type="ECO:0000256" key="4">
    <source>
        <dbReference type="ARBA" id="ARBA00009524"/>
    </source>
</evidence>
<dbReference type="GO" id="GO:0046872">
    <property type="term" value="F:metal ion binding"/>
    <property type="evidence" value="ECO:0007669"/>
    <property type="project" value="UniProtKB-UniRule"/>
</dbReference>
<evidence type="ECO:0000256" key="3">
    <source>
        <dbReference type="ARBA" id="ARBA00006001"/>
    </source>
</evidence>
<evidence type="ECO:0000313" key="22">
    <source>
        <dbReference type="EMBL" id="MBC3880316.1"/>
    </source>
</evidence>
<feature type="binding site" evidence="17">
    <location>
        <position position="457"/>
    </location>
    <ligand>
        <name>(6S)-NADPHX</name>
        <dbReference type="ChEBI" id="CHEBI:64076"/>
    </ligand>
</feature>
<dbReference type="EMBL" id="JACOFZ010000001">
    <property type="protein sequence ID" value="MBC3880316.1"/>
    <property type="molecule type" value="Genomic_DNA"/>
</dbReference>
<dbReference type="HAMAP" id="MF_01965">
    <property type="entry name" value="NADHX_dehydratase"/>
    <property type="match status" value="1"/>
</dbReference>
<keyword evidence="11 18" id="KW-0413">Isomerase</keyword>
<keyword evidence="9 18" id="KW-0630">Potassium</keyword>
<dbReference type="CDD" id="cd01171">
    <property type="entry name" value="YXKO-related"/>
    <property type="match status" value="1"/>
</dbReference>
<feature type="binding site" evidence="18">
    <location>
        <position position="64"/>
    </location>
    <ligand>
        <name>K(+)</name>
        <dbReference type="ChEBI" id="CHEBI:29103"/>
    </ligand>
</feature>
<dbReference type="EC" id="5.1.99.6" evidence="19"/>
<feature type="domain" description="YjeF C-terminal" evidence="20">
    <location>
        <begin position="242"/>
        <end position="517"/>
    </location>
</feature>
<keyword evidence="23" id="KW-1185">Reference proteome</keyword>
<evidence type="ECO:0000256" key="18">
    <source>
        <dbReference type="HAMAP-Rule" id="MF_01966"/>
    </source>
</evidence>
<comment type="cofactor">
    <cofactor evidence="18 19">
        <name>K(+)</name>
        <dbReference type="ChEBI" id="CHEBI:29103"/>
    </cofactor>
    <text evidence="18 19">Binds 1 potassium ion per subunit.</text>
</comment>
<evidence type="ECO:0000313" key="23">
    <source>
        <dbReference type="Proteomes" id="UP000627446"/>
    </source>
</evidence>
<comment type="similarity">
    <text evidence="17">Belongs to the NnrD/CARKD family.</text>
</comment>
<keyword evidence="12 17" id="KW-0456">Lyase</keyword>
<comment type="subunit">
    <text evidence="17">Homotetramer.</text>
</comment>
<dbReference type="NCBIfam" id="TIGR00196">
    <property type="entry name" value="yjeF_cterm"/>
    <property type="match status" value="1"/>
</dbReference>
<dbReference type="EC" id="4.2.1.136" evidence="19"/>
<dbReference type="GO" id="GO:0005524">
    <property type="term" value="F:ATP binding"/>
    <property type="evidence" value="ECO:0007669"/>
    <property type="project" value="UniProtKB-UniRule"/>
</dbReference>
<evidence type="ECO:0000256" key="15">
    <source>
        <dbReference type="ARBA" id="ARBA00048238"/>
    </source>
</evidence>
<evidence type="ECO:0000256" key="6">
    <source>
        <dbReference type="ARBA" id="ARBA00022741"/>
    </source>
</evidence>
<dbReference type="SUPFAM" id="SSF64153">
    <property type="entry name" value="YjeF N-terminal domain-like"/>
    <property type="match status" value="1"/>
</dbReference>
<feature type="binding site" evidence="18">
    <location>
        <position position="170"/>
    </location>
    <ligand>
        <name>K(+)</name>
        <dbReference type="ChEBI" id="CHEBI:29103"/>
    </ligand>
</feature>
<evidence type="ECO:0000256" key="16">
    <source>
        <dbReference type="ARBA" id="ARBA00049209"/>
    </source>
</evidence>
<comment type="catalytic activity">
    <reaction evidence="2 18 19">
        <text>(6R)-NADPHX = (6S)-NADPHX</text>
        <dbReference type="Rhea" id="RHEA:32227"/>
        <dbReference type="ChEBI" id="CHEBI:64076"/>
        <dbReference type="ChEBI" id="CHEBI:64077"/>
        <dbReference type="EC" id="5.1.99.6"/>
    </reaction>
</comment>
<feature type="binding site" evidence="17">
    <location>
        <position position="277"/>
    </location>
    <ligand>
        <name>(6S)-NADPHX</name>
        <dbReference type="ChEBI" id="CHEBI:64076"/>
    </ligand>
</feature>
<reference evidence="22" key="1">
    <citation type="submission" date="2020-08" db="EMBL/GenBank/DDBJ databases">
        <title>Novel species isolated from subtropical streams in China.</title>
        <authorList>
            <person name="Lu H."/>
        </authorList>
    </citation>
    <scope>NUCLEOTIDE SEQUENCE</scope>
    <source>
        <strain evidence="22">LX22W</strain>
    </source>
</reference>
<dbReference type="InterPro" id="IPR030677">
    <property type="entry name" value="Nnr"/>
</dbReference>
<dbReference type="SUPFAM" id="SSF53613">
    <property type="entry name" value="Ribokinase-like"/>
    <property type="match status" value="1"/>
</dbReference>
<evidence type="ECO:0000256" key="2">
    <source>
        <dbReference type="ARBA" id="ARBA00000909"/>
    </source>
</evidence>
<evidence type="ECO:0000256" key="7">
    <source>
        <dbReference type="ARBA" id="ARBA00022840"/>
    </source>
</evidence>
<comment type="similarity">
    <text evidence="3 19">In the N-terminal section; belongs to the NnrE/AIBP family.</text>
</comment>
<feature type="binding site" evidence="17">
    <location>
        <position position="456"/>
    </location>
    <ligand>
        <name>AMP</name>
        <dbReference type="ChEBI" id="CHEBI:456215"/>
    </ligand>
</feature>
<keyword evidence="13" id="KW-0511">Multifunctional enzyme</keyword>
<feature type="binding site" evidence="17">
    <location>
        <position position="335"/>
    </location>
    <ligand>
        <name>(6S)-NADPHX</name>
        <dbReference type="ChEBI" id="CHEBI:64076"/>
    </ligand>
</feature>
<organism evidence="22 23">
    <name type="scientific">Undibacterium nitidum</name>
    <dbReference type="NCBI Taxonomy" id="2762298"/>
    <lineage>
        <taxon>Bacteria</taxon>
        <taxon>Pseudomonadati</taxon>
        <taxon>Pseudomonadota</taxon>
        <taxon>Betaproteobacteria</taxon>
        <taxon>Burkholderiales</taxon>
        <taxon>Oxalobacteraceae</taxon>
        <taxon>Undibacterium</taxon>
    </lineage>
</organism>
<evidence type="ECO:0000256" key="19">
    <source>
        <dbReference type="PIRNR" id="PIRNR017184"/>
    </source>
</evidence>
<dbReference type="InterPro" id="IPR004443">
    <property type="entry name" value="YjeF_N_dom"/>
</dbReference>
<dbReference type="InterPro" id="IPR029056">
    <property type="entry name" value="Ribokinase-like"/>
</dbReference>
<feature type="binding site" evidence="18">
    <location>
        <begin position="134"/>
        <end position="140"/>
    </location>
    <ligand>
        <name>(6S)-NADPHX</name>
        <dbReference type="ChEBI" id="CHEBI:64076"/>
    </ligand>
</feature>
<name>A0A923HUH0_9BURK</name>
<feature type="domain" description="YjeF N-terminal" evidence="21">
    <location>
        <begin position="17"/>
        <end position="234"/>
    </location>
</feature>
<comment type="catalytic activity">
    <reaction evidence="1 18 19">
        <text>(6R)-NADHX = (6S)-NADHX</text>
        <dbReference type="Rhea" id="RHEA:32215"/>
        <dbReference type="ChEBI" id="CHEBI:64074"/>
        <dbReference type="ChEBI" id="CHEBI:64075"/>
        <dbReference type="EC" id="5.1.99.6"/>
    </reaction>
</comment>
<proteinExistence type="inferred from homology"/>
<dbReference type="GO" id="GO:0110051">
    <property type="term" value="P:metabolite repair"/>
    <property type="evidence" value="ECO:0007669"/>
    <property type="project" value="TreeGrafter"/>
</dbReference>
<comment type="cofactor">
    <cofactor evidence="17">
        <name>Mg(2+)</name>
        <dbReference type="ChEBI" id="CHEBI:18420"/>
    </cofactor>
</comment>
<comment type="catalytic activity">
    <reaction evidence="16 17 19">
        <text>(6S)-NADPHX + ADP = AMP + phosphate + NADPH + H(+)</text>
        <dbReference type="Rhea" id="RHEA:32235"/>
        <dbReference type="ChEBI" id="CHEBI:15378"/>
        <dbReference type="ChEBI" id="CHEBI:43474"/>
        <dbReference type="ChEBI" id="CHEBI:57783"/>
        <dbReference type="ChEBI" id="CHEBI:64076"/>
        <dbReference type="ChEBI" id="CHEBI:456215"/>
        <dbReference type="ChEBI" id="CHEBI:456216"/>
        <dbReference type="EC" id="4.2.1.136"/>
    </reaction>
</comment>
<dbReference type="Pfam" id="PF03853">
    <property type="entry name" value="YjeF_N"/>
    <property type="match status" value="1"/>
</dbReference>
<protein>
    <recommendedName>
        <fullName evidence="19">Bifunctional NAD(P)H-hydrate repair enzyme</fullName>
    </recommendedName>
    <alternativeName>
        <fullName evidence="19">Nicotinamide nucleotide repair protein</fullName>
    </alternativeName>
    <domain>
        <recommendedName>
            <fullName evidence="19">ADP-dependent (S)-NAD(P)H-hydrate dehydratase</fullName>
            <ecNumber evidence="19">4.2.1.136</ecNumber>
        </recommendedName>
        <alternativeName>
            <fullName evidence="19">ADP-dependent NAD(P)HX dehydratase</fullName>
        </alternativeName>
    </domain>
    <domain>
        <recommendedName>
            <fullName evidence="19">NAD(P)H-hydrate epimerase</fullName>
            <ecNumber evidence="19">5.1.99.6</ecNumber>
        </recommendedName>
    </domain>
</protein>
<comment type="function">
    <text evidence="17">Catalyzes the dehydration of the S-form of NAD(P)HX at the expense of ADP, which is converted to AMP. Together with NAD(P)HX epimerase, which catalyzes the epimerization of the S- and R-forms, the enzyme allows the repair of both epimers of NAD(P)HX, a damaged form of NAD(P)H that is a result of enzymatic or heat-dependent hydration.</text>
</comment>
<dbReference type="Gene3D" id="3.40.50.10260">
    <property type="entry name" value="YjeF N-terminal domain"/>
    <property type="match status" value="1"/>
</dbReference>
<dbReference type="PROSITE" id="PS51383">
    <property type="entry name" value="YJEF_C_3"/>
    <property type="match status" value="1"/>
</dbReference>
<dbReference type="Proteomes" id="UP000627446">
    <property type="component" value="Unassembled WGS sequence"/>
</dbReference>
<sequence>MKLSPPCNLSVYLSKDIRAIETAVKAHAPKPSLMQRAGLAAANLASQLIHINEPILIFAGPGDNGGDAFEMAIHLSQRGYLVQIYRLNEETQYSHDAALSLGGATNSAITWIVSHEDLEQALQSTSLIVDGLFGIGLNRAIIGRAAELVNLINQTSQRRSIPVLSLDIPSGLNADTGNIFTHTGASANSITTTIRATHTITFIANKPGLFTAKGRDFAGKIILETLNIDADSFPRTSLYLNANDNVTGLLHRRNHDSNKGSFGDVSIIGGADGMCGAAILSARGALMSGAGKVHVGFCTEQTRSSMEIDPQYPEIMCRHANDIEFAKSVIAIGPGLAHSPTAKKLLARALNESPCLVIDADAINLIAQDIQLQHQVLKRREKNFSTILTPHPLEAARLLNTDTANIQRDRLEAISELTDKFQTIVILKGSGSLISDGQTTFINTSGNPALATGGTGDVLTGVCAALLAQGLAPIDAARLACFVHGAAADALVDAGTGPIGLNASELMPAIRRQLNQISRG</sequence>
<keyword evidence="7 17" id="KW-0067">ATP-binding</keyword>
<evidence type="ECO:0000259" key="20">
    <source>
        <dbReference type="PROSITE" id="PS51383"/>
    </source>
</evidence>
<comment type="function">
    <text evidence="18">Catalyzes the epimerization of the S- and R-forms of NAD(P)HX, a damaged form of NAD(P)H that is a result of enzymatic or heat-dependent hydration. This is a prerequisite for the S-specific NAD(P)H-hydrate dehydratase to allow the repair of both epimers of NAD(P)HX.</text>
</comment>
<keyword evidence="8 17" id="KW-0521">NADP</keyword>
<evidence type="ECO:0000256" key="5">
    <source>
        <dbReference type="ARBA" id="ARBA00022723"/>
    </source>
</evidence>
<dbReference type="PROSITE" id="PS51385">
    <property type="entry name" value="YJEF_N"/>
    <property type="match status" value="1"/>
</dbReference>
<comment type="function">
    <text evidence="14 19">Bifunctional enzyme that catalyzes the epimerization of the S- and R-forms of NAD(P)HX and the dehydration of the S-form of NAD(P)HX at the expense of ADP, which is converted to AMP. This allows the repair of both epimers of NAD(P)HX, a damaged form of NAD(P)H that is a result of enzymatic or heat-dependent hydration.</text>
</comment>
<dbReference type="AlphaFoldDB" id="A0A923HUH0"/>
<keyword evidence="6 17" id="KW-0547">Nucleotide-binding</keyword>
<dbReference type="GO" id="GO:0052856">
    <property type="term" value="F:NAD(P)HX epimerase activity"/>
    <property type="evidence" value="ECO:0007669"/>
    <property type="project" value="UniProtKB-UniRule"/>
</dbReference>
<comment type="caution">
    <text evidence="18">Lacks conserved residue(s) required for the propagation of feature annotation.</text>
</comment>
<accession>A0A923HUH0</accession>
<comment type="caution">
    <text evidence="22">The sequence shown here is derived from an EMBL/GenBank/DDBJ whole genome shotgun (WGS) entry which is preliminary data.</text>
</comment>
<feature type="binding site" evidence="18">
    <location>
        <position position="130"/>
    </location>
    <ligand>
        <name>K(+)</name>
        <dbReference type="ChEBI" id="CHEBI:29103"/>
    </ligand>
</feature>
<dbReference type="NCBIfam" id="TIGR00197">
    <property type="entry name" value="yjeF_nterm"/>
    <property type="match status" value="1"/>
</dbReference>
<comment type="similarity">
    <text evidence="4 19">In the C-terminal section; belongs to the NnrD/CARKD family.</text>
</comment>